<evidence type="ECO:0000256" key="1">
    <source>
        <dbReference type="ARBA" id="ARBA00005417"/>
    </source>
</evidence>
<dbReference type="PANTHER" id="PTHR43335:SF4">
    <property type="entry name" value="ABC TRANSPORTER, ATP-BINDING PROTEIN"/>
    <property type="match status" value="1"/>
</dbReference>
<dbReference type="PANTHER" id="PTHR43335">
    <property type="entry name" value="ABC TRANSPORTER, ATP-BINDING PROTEIN"/>
    <property type="match status" value="1"/>
</dbReference>
<comment type="caution">
    <text evidence="7">The sequence shown here is derived from an EMBL/GenBank/DDBJ whole genome shotgun (WGS) entry which is preliminary data.</text>
</comment>
<dbReference type="GO" id="GO:0016887">
    <property type="term" value="F:ATP hydrolysis activity"/>
    <property type="evidence" value="ECO:0007669"/>
    <property type="project" value="InterPro"/>
</dbReference>
<dbReference type="EMBL" id="JAEKNR010000120">
    <property type="protein sequence ID" value="MBJ7598658.1"/>
    <property type="molecule type" value="Genomic_DNA"/>
</dbReference>
<gene>
    <name evidence="7" type="ORF">JF922_11315</name>
</gene>
<dbReference type="InterPro" id="IPR027417">
    <property type="entry name" value="P-loop_NTPase"/>
</dbReference>
<protein>
    <submittedName>
        <fullName evidence="7">ABC transporter ATP-binding protein</fullName>
    </submittedName>
</protein>
<feature type="region of interest" description="Disordered" evidence="5">
    <location>
        <begin position="1"/>
        <end position="29"/>
    </location>
</feature>
<name>A0A934KAC1_9BACT</name>
<proteinExistence type="inferred from homology"/>
<comment type="similarity">
    <text evidence="1">Belongs to the ABC transporter superfamily.</text>
</comment>
<evidence type="ECO:0000259" key="6">
    <source>
        <dbReference type="PROSITE" id="PS50893"/>
    </source>
</evidence>
<dbReference type="InterPro" id="IPR003593">
    <property type="entry name" value="AAA+_ATPase"/>
</dbReference>
<dbReference type="InterPro" id="IPR003439">
    <property type="entry name" value="ABC_transporter-like_ATP-bd"/>
</dbReference>
<evidence type="ECO:0000313" key="7">
    <source>
        <dbReference type="EMBL" id="MBJ7598658.1"/>
    </source>
</evidence>
<dbReference type="SUPFAM" id="SSF52540">
    <property type="entry name" value="P-loop containing nucleoside triphosphate hydrolases"/>
    <property type="match status" value="1"/>
</dbReference>
<organism evidence="7 8">
    <name type="scientific">Candidatus Nephthysia bennettiae</name>
    <dbReference type="NCBI Taxonomy" id="3127016"/>
    <lineage>
        <taxon>Bacteria</taxon>
        <taxon>Bacillati</taxon>
        <taxon>Candidatus Dormiibacterota</taxon>
        <taxon>Candidatus Dormibacteria</taxon>
        <taxon>Candidatus Dormibacterales</taxon>
        <taxon>Candidatus Dormibacteraceae</taxon>
        <taxon>Candidatus Nephthysia</taxon>
    </lineage>
</organism>
<sequence>MATPRQEAANASVRQPNAPPPQQPPATTTSDVVEDLIACAGVTKRFGALRAVSDLNLSVPPGEVVGFLGPNGAGKTTTIRMLLGFLNPTSGSCAVLGGDLRRNPGLRQRIGYLPGDFRMDPGMTGEDLFSWFGRMRGGVNRARVAELVQRLHLDSSRPFGTLSKGNRQKIGIVQAFQHDPEVLILDEPTTGLDPLVQREFLDLVKEAADRGAAILFSSHVLPEVERAASHVVIIRAGELVTASAVEDLLDRIRHRLELRFARPVPRQLFEGVPGVVAVEVDGRTVVITIDGPASPAMEAAVAGPGLLRVSSAGDDLEDLFVGLYERRGKE</sequence>
<evidence type="ECO:0000256" key="5">
    <source>
        <dbReference type="SAM" id="MobiDB-lite"/>
    </source>
</evidence>
<dbReference type="InterPro" id="IPR017871">
    <property type="entry name" value="ABC_transporter-like_CS"/>
</dbReference>
<evidence type="ECO:0000256" key="2">
    <source>
        <dbReference type="ARBA" id="ARBA00022448"/>
    </source>
</evidence>
<dbReference type="Proteomes" id="UP000612893">
    <property type="component" value="Unassembled WGS sequence"/>
</dbReference>
<dbReference type="CDD" id="cd03230">
    <property type="entry name" value="ABC_DR_subfamily_A"/>
    <property type="match status" value="1"/>
</dbReference>
<reference evidence="7" key="1">
    <citation type="submission" date="2020-10" db="EMBL/GenBank/DDBJ databases">
        <title>Ca. Dormibacterota MAGs.</title>
        <authorList>
            <person name="Montgomery K."/>
        </authorList>
    </citation>
    <scope>NUCLEOTIDE SEQUENCE [LARGE SCALE GENOMIC DNA]</scope>
    <source>
        <strain evidence="7">SC8812_S17_10</strain>
    </source>
</reference>
<keyword evidence="8" id="KW-1185">Reference proteome</keyword>
<dbReference type="Pfam" id="PF00005">
    <property type="entry name" value="ABC_tran"/>
    <property type="match status" value="1"/>
</dbReference>
<dbReference type="GO" id="GO:0005524">
    <property type="term" value="F:ATP binding"/>
    <property type="evidence" value="ECO:0007669"/>
    <property type="project" value="UniProtKB-KW"/>
</dbReference>
<evidence type="ECO:0000313" key="8">
    <source>
        <dbReference type="Proteomes" id="UP000612893"/>
    </source>
</evidence>
<dbReference type="AlphaFoldDB" id="A0A934KAC1"/>
<dbReference type="SMART" id="SM00382">
    <property type="entry name" value="AAA"/>
    <property type="match status" value="1"/>
</dbReference>
<keyword evidence="4 7" id="KW-0067">ATP-binding</keyword>
<keyword evidence="3" id="KW-0547">Nucleotide-binding</keyword>
<dbReference type="PROSITE" id="PS00211">
    <property type="entry name" value="ABC_TRANSPORTER_1"/>
    <property type="match status" value="1"/>
</dbReference>
<dbReference type="RefSeq" id="WP_338201854.1">
    <property type="nucleotide sequence ID" value="NZ_JAEKNR010000120.1"/>
</dbReference>
<evidence type="ECO:0000256" key="4">
    <source>
        <dbReference type="ARBA" id="ARBA00022840"/>
    </source>
</evidence>
<keyword evidence="2" id="KW-0813">Transport</keyword>
<dbReference type="PROSITE" id="PS50893">
    <property type="entry name" value="ABC_TRANSPORTER_2"/>
    <property type="match status" value="1"/>
</dbReference>
<dbReference type="Gene3D" id="3.40.50.300">
    <property type="entry name" value="P-loop containing nucleotide triphosphate hydrolases"/>
    <property type="match status" value="1"/>
</dbReference>
<feature type="domain" description="ABC transporter" evidence="6">
    <location>
        <begin position="37"/>
        <end position="261"/>
    </location>
</feature>
<accession>A0A934KAC1</accession>
<evidence type="ECO:0000256" key="3">
    <source>
        <dbReference type="ARBA" id="ARBA00022741"/>
    </source>
</evidence>